<dbReference type="PROSITE" id="PS00455">
    <property type="entry name" value="AMP_BINDING"/>
    <property type="match status" value="1"/>
</dbReference>
<comment type="caution">
    <text evidence="3">The sequence shown here is derived from an EMBL/GenBank/DDBJ whole genome shotgun (WGS) entry which is preliminary data.</text>
</comment>
<dbReference type="InterPro" id="IPR020845">
    <property type="entry name" value="AMP-binding_CS"/>
</dbReference>
<name>A0A917ESW5_9MICC</name>
<protein>
    <submittedName>
        <fullName evidence="3">Long-chain-fatty-acid--CoA ligase</fullName>
    </submittedName>
</protein>
<dbReference type="EMBL" id="BMIS01000013">
    <property type="protein sequence ID" value="GGE75792.1"/>
    <property type="molecule type" value="Genomic_DNA"/>
</dbReference>
<reference evidence="3" key="2">
    <citation type="submission" date="2020-09" db="EMBL/GenBank/DDBJ databases">
        <authorList>
            <person name="Sun Q."/>
            <person name="Zhou Y."/>
        </authorList>
    </citation>
    <scope>NUCLEOTIDE SEQUENCE</scope>
    <source>
        <strain evidence="3">CGMCC 1.15388</strain>
    </source>
</reference>
<proteinExistence type="predicted"/>
<dbReference type="SUPFAM" id="SSF56801">
    <property type="entry name" value="Acetyl-CoA synthetase-like"/>
    <property type="match status" value="1"/>
</dbReference>
<dbReference type="PANTHER" id="PTHR43767">
    <property type="entry name" value="LONG-CHAIN-FATTY-ACID--COA LIGASE"/>
    <property type="match status" value="1"/>
</dbReference>
<dbReference type="InterPro" id="IPR000873">
    <property type="entry name" value="AMP-dep_synth/lig_dom"/>
</dbReference>
<dbReference type="Pfam" id="PF00501">
    <property type="entry name" value="AMP-binding"/>
    <property type="match status" value="1"/>
</dbReference>
<dbReference type="InterPro" id="IPR045851">
    <property type="entry name" value="AMP-bd_C_sf"/>
</dbReference>
<dbReference type="Pfam" id="PF13193">
    <property type="entry name" value="AMP-binding_C"/>
    <property type="match status" value="1"/>
</dbReference>
<gene>
    <name evidence="3" type="ORF">GCM10011401_23910</name>
</gene>
<dbReference type="InterPro" id="IPR050237">
    <property type="entry name" value="ATP-dep_AMP-bd_enzyme"/>
</dbReference>
<keyword evidence="3" id="KW-0436">Ligase</keyword>
<evidence type="ECO:0000259" key="2">
    <source>
        <dbReference type="Pfam" id="PF13193"/>
    </source>
</evidence>
<dbReference type="Gene3D" id="3.40.50.12780">
    <property type="entry name" value="N-terminal domain of ligase-like"/>
    <property type="match status" value="1"/>
</dbReference>
<dbReference type="RefSeq" id="WP_188686038.1">
    <property type="nucleotide sequence ID" value="NZ_BMIS01000013.1"/>
</dbReference>
<evidence type="ECO:0000259" key="1">
    <source>
        <dbReference type="Pfam" id="PF00501"/>
    </source>
</evidence>
<dbReference type="InterPro" id="IPR025110">
    <property type="entry name" value="AMP-bd_C"/>
</dbReference>
<dbReference type="GO" id="GO:0016877">
    <property type="term" value="F:ligase activity, forming carbon-sulfur bonds"/>
    <property type="evidence" value="ECO:0007669"/>
    <property type="project" value="UniProtKB-ARBA"/>
</dbReference>
<organism evidence="3 4">
    <name type="scientific">Nesterenkonia cremea</name>
    <dbReference type="NCBI Taxonomy" id="1882340"/>
    <lineage>
        <taxon>Bacteria</taxon>
        <taxon>Bacillati</taxon>
        <taxon>Actinomycetota</taxon>
        <taxon>Actinomycetes</taxon>
        <taxon>Micrococcales</taxon>
        <taxon>Micrococcaceae</taxon>
        <taxon>Nesterenkonia</taxon>
    </lineage>
</organism>
<dbReference type="PANTHER" id="PTHR43767:SF10">
    <property type="entry name" value="SURFACTIN SYNTHASE SUBUNIT 1"/>
    <property type="match status" value="1"/>
</dbReference>
<feature type="domain" description="AMP-dependent synthetase/ligase" evidence="1">
    <location>
        <begin position="12"/>
        <end position="348"/>
    </location>
</feature>
<reference evidence="3" key="1">
    <citation type="journal article" date="2014" name="Int. J. Syst. Evol. Microbiol.">
        <title>Complete genome sequence of Corynebacterium casei LMG S-19264T (=DSM 44701T), isolated from a smear-ripened cheese.</title>
        <authorList>
            <consortium name="US DOE Joint Genome Institute (JGI-PGF)"/>
            <person name="Walter F."/>
            <person name="Albersmeier A."/>
            <person name="Kalinowski J."/>
            <person name="Ruckert C."/>
        </authorList>
    </citation>
    <scope>NUCLEOTIDE SEQUENCE</scope>
    <source>
        <strain evidence="3">CGMCC 1.15388</strain>
    </source>
</reference>
<evidence type="ECO:0000313" key="3">
    <source>
        <dbReference type="EMBL" id="GGE75792.1"/>
    </source>
</evidence>
<dbReference type="InterPro" id="IPR042099">
    <property type="entry name" value="ANL_N_sf"/>
</dbReference>
<sequence length="479" mass="52284">MDLYDSLLVASQANPDKVFLSNATESHTYREVFEAAQELADRMREVATPDRPCMIQADSISAGVAVLACLSIRKPFVPISGSTPEARFHYLCEDSGSDLLVRDRVVERGLPGNRAVRPSLESIECASEPWTTVGDPADVACLIYTSGSTGMPKAVVCSRKSVTFAVQAIDEALQYRPSDVVVTALPIFFDFGLYQVFLAARNGASLYFATELESSMGLSDLLERTGATILPMVPPAAEKLVRLIKRGLRSHRVRQISTTGAAMNAETRLAIERSWGGAVDLRVMYGLTECKRVAIMPEGESYERLEAVGRPLTGTAVTIRVPESLEVVSNGESGEICIEGPHVMNGYHRQPELTAERFVALGDRVLLRTGDIGWIDDDGYLHCRGRSDGQFKVQGYRVSADEVLAAAYSAPNVDSAAVVPPSDTSRYALFYEGRSTIDEVKDAMRGQLDAYAIPATIKRMDSLPLTENGKVDINELERM</sequence>
<dbReference type="AlphaFoldDB" id="A0A917ESW5"/>
<dbReference type="Gene3D" id="3.30.300.30">
    <property type="match status" value="1"/>
</dbReference>
<evidence type="ECO:0000313" key="4">
    <source>
        <dbReference type="Proteomes" id="UP000633136"/>
    </source>
</evidence>
<feature type="domain" description="AMP-binding enzyme C-terminal" evidence="2">
    <location>
        <begin position="405"/>
        <end position="470"/>
    </location>
</feature>
<dbReference type="Proteomes" id="UP000633136">
    <property type="component" value="Unassembled WGS sequence"/>
</dbReference>
<keyword evidence="4" id="KW-1185">Reference proteome</keyword>
<accession>A0A917ESW5</accession>